<evidence type="ECO:0008006" key="3">
    <source>
        <dbReference type="Google" id="ProtNLM"/>
    </source>
</evidence>
<evidence type="ECO:0000313" key="2">
    <source>
        <dbReference type="Proteomes" id="UP000267821"/>
    </source>
</evidence>
<gene>
    <name evidence="1" type="ORF">L211DRAFT_197828</name>
</gene>
<dbReference type="Pfam" id="PF14223">
    <property type="entry name" value="Retrotran_gag_2"/>
    <property type="match status" value="1"/>
</dbReference>
<reference evidence="1 2" key="1">
    <citation type="journal article" date="2018" name="Nat. Ecol. Evol.">
        <title>Pezizomycetes genomes reveal the molecular basis of ectomycorrhizal truffle lifestyle.</title>
        <authorList>
            <person name="Murat C."/>
            <person name="Payen T."/>
            <person name="Noel B."/>
            <person name="Kuo A."/>
            <person name="Morin E."/>
            <person name="Chen J."/>
            <person name="Kohler A."/>
            <person name="Krizsan K."/>
            <person name="Balestrini R."/>
            <person name="Da Silva C."/>
            <person name="Montanini B."/>
            <person name="Hainaut M."/>
            <person name="Levati E."/>
            <person name="Barry K.W."/>
            <person name="Belfiori B."/>
            <person name="Cichocki N."/>
            <person name="Clum A."/>
            <person name="Dockter R.B."/>
            <person name="Fauchery L."/>
            <person name="Guy J."/>
            <person name="Iotti M."/>
            <person name="Le Tacon F."/>
            <person name="Lindquist E.A."/>
            <person name="Lipzen A."/>
            <person name="Malagnac F."/>
            <person name="Mello A."/>
            <person name="Molinier V."/>
            <person name="Miyauchi S."/>
            <person name="Poulain J."/>
            <person name="Riccioni C."/>
            <person name="Rubini A."/>
            <person name="Sitrit Y."/>
            <person name="Splivallo R."/>
            <person name="Traeger S."/>
            <person name="Wang M."/>
            <person name="Zifcakova L."/>
            <person name="Wipf D."/>
            <person name="Zambonelli A."/>
            <person name="Paolocci F."/>
            <person name="Nowrousian M."/>
            <person name="Ottonello S."/>
            <person name="Baldrian P."/>
            <person name="Spatafora J.W."/>
            <person name="Henrissat B."/>
            <person name="Nagy L.G."/>
            <person name="Aury J.M."/>
            <person name="Wincker P."/>
            <person name="Grigoriev I.V."/>
            <person name="Bonfante P."/>
            <person name="Martin F.M."/>
        </authorList>
    </citation>
    <scope>NUCLEOTIDE SEQUENCE [LARGE SCALE GENOMIC DNA]</scope>
    <source>
        <strain evidence="1 2">ATCC MYA-4762</strain>
    </source>
</reference>
<sequence length="142" mass="16474">MADLTFAALRPSPPKLVGASNYRTWAKDMEMILLRVPGAWKVTTEDPPEEEELTPDWHQKNDFARSEIHLACSPERQELIIDSETAYESWKILKDKYSRRNEIVTQRLKKEFASAKMTEEDVSEYIEVTGDWGKPPAPLWCF</sequence>
<dbReference type="Proteomes" id="UP000267821">
    <property type="component" value="Unassembled WGS sequence"/>
</dbReference>
<organism evidence="1 2">
    <name type="scientific">Terfezia boudieri ATCC MYA-4762</name>
    <dbReference type="NCBI Taxonomy" id="1051890"/>
    <lineage>
        <taxon>Eukaryota</taxon>
        <taxon>Fungi</taxon>
        <taxon>Dikarya</taxon>
        <taxon>Ascomycota</taxon>
        <taxon>Pezizomycotina</taxon>
        <taxon>Pezizomycetes</taxon>
        <taxon>Pezizales</taxon>
        <taxon>Pezizaceae</taxon>
        <taxon>Terfezia</taxon>
    </lineage>
</organism>
<protein>
    <recommendedName>
        <fullName evidence="3">DUF4219 domain-containing protein</fullName>
    </recommendedName>
</protein>
<proteinExistence type="predicted"/>
<evidence type="ECO:0000313" key="1">
    <source>
        <dbReference type="EMBL" id="RPB23957.1"/>
    </source>
</evidence>
<accession>A0A3N4LM10</accession>
<dbReference type="AlphaFoldDB" id="A0A3N4LM10"/>
<name>A0A3N4LM10_9PEZI</name>
<dbReference type="OrthoDB" id="116316at2759"/>
<keyword evidence="2" id="KW-1185">Reference proteome</keyword>
<dbReference type="EMBL" id="ML121543">
    <property type="protein sequence ID" value="RPB23957.1"/>
    <property type="molecule type" value="Genomic_DNA"/>
</dbReference>
<dbReference type="InParanoid" id="A0A3N4LM10"/>